<dbReference type="AlphaFoldDB" id="A0AAN1NRY8"/>
<proteinExistence type="predicted"/>
<dbReference type="Proteomes" id="UP000241538">
    <property type="component" value="Chromosome"/>
</dbReference>
<reference evidence="2 3" key="1">
    <citation type="journal article" date="2018" name="Int J Genomics">
        <title>Comparative Genomics Analysis of Plasmid pPV989-94 from a Clinical Isolate of Pantoea vagans PV989.</title>
        <authorList>
            <person name="Xu L."/>
            <person name="Yin M."/>
            <person name="Zhu T."/>
            <person name="Lu J."/>
            <person name="Bao Q."/>
        </authorList>
    </citation>
    <scope>NUCLEOTIDE SEQUENCE [LARGE SCALE GENOMIC DNA]</scope>
    <source>
        <strain evidence="2 3">PV989</strain>
    </source>
</reference>
<sequence>MRRIDYPLTEKGRLISRPEIVDKVRPGSGKSEPAKGTRSDQKDAKTAIHGPLVPRRPWRGTLSSSDRVPFALSLFIAARLTLIWVRQLSAGG</sequence>
<organism evidence="2 3">
    <name type="scientific">Pantoea vagans</name>
    <dbReference type="NCBI Taxonomy" id="470934"/>
    <lineage>
        <taxon>Bacteria</taxon>
        <taxon>Pseudomonadati</taxon>
        <taxon>Pseudomonadota</taxon>
        <taxon>Gammaproteobacteria</taxon>
        <taxon>Enterobacterales</taxon>
        <taxon>Erwiniaceae</taxon>
        <taxon>Pantoea</taxon>
    </lineage>
</organism>
<evidence type="ECO:0000256" key="1">
    <source>
        <dbReference type="SAM" id="MobiDB-lite"/>
    </source>
</evidence>
<evidence type="ECO:0000313" key="3">
    <source>
        <dbReference type="Proteomes" id="UP000241538"/>
    </source>
</evidence>
<feature type="compositionally biased region" description="Basic and acidic residues" evidence="1">
    <location>
        <begin position="32"/>
        <end position="46"/>
    </location>
</feature>
<feature type="region of interest" description="Disordered" evidence="1">
    <location>
        <begin position="17"/>
        <end position="58"/>
    </location>
</feature>
<evidence type="ECO:0000313" key="2">
    <source>
        <dbReference type="EMBL" id="AVV37976.1"/>
    </source>
</evidence>
<protein>
    <submittedName>
        <fullName evidence="2">Uncharacterized protein</fullName>
    </submittedName>
</protein>
<accession>A0AAN1NRY8</accession>
<gene>
    <name evidence="2" type="ORF">C9381_12575</name>
</gene>
<name>A0AAN1NRY8_9GAMM</name>
<dbReference type="EMBL" id="CP028349">
    <property type="protein sequence ID" value="AVV37976.1"/>
    <property type="molecule type" value="Genomic_DNA"/>
</dbReference>